<organism evidence="2 3">
    <name type="scientific">Allokutzneria oryzae</name>
    <dbReference type="NCBI Taxonomy" id="1378989"/>
    <lineage>
        <taxon>Bacteria</taxon>
        <taxon>Bacillati</taxon>
        <taxon>Actinomycetota</taxon>
        <taxon>Actinomycetes</taxon>
        <taxon>Pseudonocardiales</taxon>
        <taxon>Pseudonocardiaceae</taxon>
        <taxon>Allokutzneria</taxon>
    </lineage>
</organism>
<dbReference type="RefSeq" id="WP_377856395.1">
    <property type="nucleotide sequence ID" value="NZ_JBHLZU010000019.1"/>
</dbReference>
<feature type="signal peptide" evidence="1">
    <location>
        <begin position="1"/>
        <end position="24"/>
    </location>
</feature>
<proteinExistence type="predicted"/>
<evidence type="ECO:0000313" key="3">
    <source>
        <dbReference type="Proteomes" id="UP001589693"/>
    </source>
</evidence>
<protein>
    <submittedName>
        <fullName evidence="2">Uncharacterized protein</fullName>
    </submittedName>
</protein>
<evidence type="ECO:0000256" key="1">
    <source>
        <dbReference type="SAM" id="SignalP"/>
    </source>
</evidence>
<gene>
    <name evidence="2" type="ORF">ACFFQA_24050</name>
</gene>
<keyword evidence="3" id="KW-1185">Reference proteome</keyword>
<dbReference type="EMBL" id="JBHLZU010000019">
    <property type="protein sequence ID" value="MFB9907020.1"/>
    <property type="molecule type" value="Genomic_DNA"/>
</dbReference>
<comment type="caution">
    <text evidence="2">The sequence shown here is derived from an EMBL/GenBank/DDBJ whole genome shotgun (WGS) entry which is preliminary data.</text>
</comment>
<reference evidence="2 3" key="1">
    <citation type="submission" date="2024-09" db="EMBL/GenBank/DDBJ databases">
        <authorList>
            <person name="Sun Q."/>
            <person name="Mori K."/>
        </authorList>
    </citation>
    <scope>NUCLEOTIDE SEQUENCE [LARGE SCALE GENOMIC DNA]</scope>
    <source>
        <strain evidence="2 3">TBRC 7907</strain>
    </source>
</reference>
<evidence type="ECO:0000313" key="2">
    <source>
        <dbReference type="EMBL" id="MFB9907020.1"/>
    </source>
</evidence>
<name>A0ABV6A2X7_9PSEU</name>
<accession>A0ABV6A2X7</accession>
<feature type="chain" id="PRO_5047144895" evidence="1">
    <location>
        <begin position="25"/>
        <end position="168"/>
    </location>
</feature>
<sequence>MSRLLAAVGLAGALALSSATVAQAMTPPRTAEPPATVQAHDEGKVPIISGRIIYDDRNVFDYRQLIKGRNVIEYERLFERTTIEKITIFVISKARDRAWKCGVVVREESRAYLADHKRLSIRAEKQLRRFVQHEFLAGRKDISKRLVIEISHQMRYHLDQLRTEHRRC</sequence>
<keyword evidence="1" id="KW-0732">Signal</keyword>
<dbReference type="Proteomes" id="UP001589693">
    <property type="component" value="Unassembled WGS sequence"/>
</dbReference>